<name>A0ABZ1QQK1_9ACTN</name>
<keyword evidence="2" id="KW-1185">Reference proteome</keyword>
<evidence type="ECO:0000313" key="2">
    <source>
        <dbReference type="Proteomes" id="UP001432071"/>
    </source>
</evidence>
<reference evidence="1" key="1">
    <citation type="submission" date="2022-10" db="EMBL/GenBank/DDBJ databases">
        <title>The complete genomes of actinobacterial strains from the NBC collection.</title>
        <authorList>
            <person name="Joergensen T.S."/>
            <person name="Alvarez Arevalo M."/>
            <person name="Sterndorff E.B."/>
            <person name="Faurdal D."/>
            <person name="Vuksanovic O."/>
            <person name="Mourched A.-S."/>
            <person name="Charusanti P."/>
            <person name="Shaw S."/>
            <person name="Blin K."/>
            <person name="Weber T."/>
        </authorList>
    </citation>
    <scope>NUCLEOTIDE SEQUENCE</scope>
    <source>
        <strain evidence="1">NBC_00302</strain>
    </source>
</reference>
<dbReference type="RefSeq" id="WP_328733760.1">
    <property type="nucleotide sequence ID" value="NZ_CP108038.1"/>
</dbReference>
<accession>A0ABZ1QQK1</accession>
<protein>
    <submittedName>
        <fullName evidence="1">Carboxypeptidase regulatory-like domain-containing protein</fullName>
    </submittedName>
</protein>
<organism evidence="1 2">
    <name type="scientific">Streptomyces bobili</name>
    <dbReference type="NCBI Taxonomy" id="67280"/>
    <lineage>
        <taxon>Bacteria</taxon>
        <taxon>Bacillati</taxon>
        <taxon>Actinomycetota</taxon>
        <taxon>Actinomycetes</taxon>
        <taxon>Kitasatosporales</taxon>
        <taxon>Streptomycetaceae</taxon>
        <taxon>Streptomyces</taxon>
    </lineage>
</organism>
<dbReference type="GeneID" id="93759587"/>
<dbReference type="Proteomes" id="UP001432071">
    <property type="component" value="Chromosome"/>
</dbReference>
<sequence>MHGHVRTITGDEPIFMIKISVYRPNLTLIDHAYTNDDGSYNVDVPASETVTIRFDTHHSLNNADSWQPSLITDVVADDVVPLDRRLVPVGQFADTARGIDVLAAFLLASAVEGPEYAAHAMTRLSQIKQNTLYLQHVQTALLRHFTEQADA</sequence>
<evidence type="ECO:0000313" key="1">
    <source>
        <dbReference type="EMBL" id="WUN84831.1"/>
    </source>
</evidence>
<proteinExistence type="predicted"/>
<dbReference type="EMBL" id="CP108038">
    <property type="protein sequence ID" value="WUN84831.1"/>
    <property type="molecule type" value="Genomic_DNA"/>
</dbReference>
<gene>
    <name evidence="1" type="ORF">OHT53_01450</name>
</gene>